<dbReference type="EMBL" id="CP043329">
    <property type="protein sequence ID" value="QEK50956.1"/>
    <property type="molecule type" value="Genomic_DNA"/>
</dbReference>
<keyword evidence="3" id="KW-1185">Reference proteome</keyword>
<evidence type="ECO:0000313" key="3">
    <source>
        <dbReference type="Proteomes" id="UP000323653"/>
    </source>
</evidence>
<evidence type="ECO:0000256" key="1">
    <source>
        <dbReference type="SAM" id="SignalP"/>
    </source>
</evidence>
<evidence type="ECO:0000313" key="2">
    <source>
        <dbReference type="EMBL" id="QEK50956.1"/>
    </source>
</evidence>
<keyword evidence="1" id="KW-0732">Signal</keyword>
<feature type="chain" id="PRO_5023124605" description="Porin" evidence="1">
    <location>
        <begin position="27"/>
        <end position="442"/>
    </location>
</feature>
<dbReference type="AlphaFoldDB" id="A0A5C0VEQ8"/>
<protein>
    <recommendedName>
        <fullName evidence="4">Porin</fullName>
    </recommendedName>
</protein>
<organism evidence="2 3">
    <name type="scientific">Pedobacter aquae</name>
    <dbReference type="NCBI Taxonomy" id="2605747"/>
    <lineage>
        <taxon>Bacteria</taxon>
        <taxon>Pseudomonadati</taxon>
        <taxon>Bacteroidota</taxon>
        <taxon>Sphingobacteriia</taxon>
        <taxon>Sphingobacteriales</taxon>
        <taxon>Sphingobacteriaceae</taxon>
        <taxon>Pedobacter</taxon>
    </lineage>
</organism>
<gene>
    <name evidence="2" type="ORF">FYC62_04150</name>
</gene>
<dbReference type="SUPFAM" id="SSF56935">
    <property type="entry name" value="Porins"/>
    <property type="match status" value="1"/>
</dbReference>
<reference evidence="2 3" key="1">
    <citation type="submission" date="2019-08" db="EMBL/GenBank/DDBJ databases">
        <title>Pedobacter sp. nov., isolated from Han river, South Korea.</title>
        <authorList>
            <person name="Lee D.-H."/>
            <person name="Kim Y.-S."/>
            <person name="Hwang E.-M."/>
            <person name="Le Tran T.C."/>
            <person name="Cha C.-J."/>
        </authorList>
    </citation>
    <scope>NUCLEOTIDE SEQUENCE [LARGE SCALE GENOMIC DNA]</scope>
    <source>
        <strain evidence="2 3">CJ43</strain>
    </source>
</reference>
<feature type="signal peptide" evidence="1">
    <location>
        <begin position="1"/>
        <end position="26"/>
    </location>
</feature>
<dbReference type="Proteomes" id="UP000323653">
    <property type="component" value="Chromosome"/>
</dbReference>
<sequence length="442" mass="48820">MKTRLLSNLKFGAAALLAVAASNTFAQETEVANLRPYDKSGINVFEAPKENDAVFNKLKVRFGAGFTQSFQGLKHENKAGGLYKVSPGFNTANANLFMDVQLADGIRLNLTSYLSSRHHNETWVKGGYIQFDKLPFKGQFWSDLMKNTTIKVGHMEINYGDQHFRRSDGGHTLYNPFAENYIVDAFTTEIGGEILYRKGDFFGQIAVTNGMIKGNVDSLIATPQDKNIHKSPAIHLKAGFDKQLTDDLRLRLAASYYTNKSSGGQTLYAGDRTGSNYFMVMEKLGSTAAAQFSSGRLNPGFSKKVDAFQLNGFVKAKGLELFGTYEAAQGRSKTEVDERKLSQYALDVVYRFGSKENLFVGARYNVVTAKLANVAAVGATPAIVYNDDIEVNRIAFGAGWFITDNVLLKGEYVKQQYKKFPTADYRNGGEFSGYVIQAVVGF</sequence>
<proteinExistence type="predicted"/>
<dbReference type="RefSeq" id="WP_149074036.1">
    <property type="nucleotide sequence ID" value="NZ_CP043329.1"/>
</dbReference>
<evidence type="ECO:0008006" key="4">
    <source>
        <dbReference type="Google" id="ProtNLM"/>
    </source>
</evidence>
<accession>A0A5C0VEQ8</accession>
<dbReference type="KEGG" id="pej:FYC62_04150"/>
<name>A0A5C0VEQ8_9SPHI</name>